<sequence>MWHNMLAIYRSYRSKVRQSMQTRSAYAEVYRPRWPAWEALSFMNDASEDAEHADTLDEEDEGLSLNSLVTTGSAVARSRILPDHSYIKYDPPCSLSPDPTNTFSTQSFSPSEPLQSQPTSNLYQPIRHPTPS</sequence>
<evidence type="ECO:0000256" key="1">
    <source>
        <dbReference type="SAM" id="MobiDB-lite"/>
    </source>
</evidence>
<accession>A0A1S4HDD1</accession>
<dbReference type="Proteomes" id="UP000007062">
    <property type="component" value="Chromosome 2L"/>
</dbReference>
<dbReference type="EMBL" id="AAAB01008026">
    <property type="status" value="NOT_ANNOTATED_CDS"/>
    <property type="molecule type" value="Genomic_DNA"/>
</dbReference>
<dbReference type="AlphaFoldDB" id="A0A1S4HDD1"/>
<reference evidence="2 3" key="2">
    <citation type="journal article" date="2004" name="Trends Parasitol.">
        <title>The Anopheles gambiae genome: an update.</title>
        <authorList>
            <person name="Mongin E."/>
            <person name="Louis C."/>
            <person name="Holt R.A."/>
            <person name="Birney E."/>
            <person name="Collins F.H."/>
        </authorList>
    </citation>
    <scope>NUCLEOTIDE SEQUENCE [LARGE SCALE GENOMIC DNA]</scope>
    <source>
        <strain evidence="2 3">PEST</strain>
    </source>
</reference>
<protein>
    <submittedName>
        <fullName evidence="2">MADF domain-containing protein</fullName>
    </submittedName>
</protein>
<reference evidence="2" key="3">
    <citation type="submission" date="2020-05" db="UniProtKB">
        <authorList>
            <consortium name="EnsemblMetazoa"/>
        </authorList>
    </citation>
    <scope>IDENTIFICATION</scope>
    <source>
        <strain evidence="2">PEST</strain>
    </source>
</reference>
<proteinExistence type="predicted"/>
<dbReference type="VEuPathDB" id="VectorBase:AGAMI1_011178"/>
<name>A0A1S4HDD1_ANOGA</name>
<feature type="compositionally biased region" description="Polar residues" evidence="1">
    <location>
        <begin position="97"/>
        <end position="123"/>
    </location>
</feature>
<reference evidence="2 3" key="1">
    <citation type="journal article" date="2002" name="Science">
        <title>The genome sequence of the malaria mosquito Anopheles gambiae.</title>
        <authorList>
            <person name="Holt R.A."/>
            <person name="Subramanian G.M."/>
            <person name="Halpern A."/>
            <person name="Sutton G.G."/>
            <person name="Charlab R."/>
            <person name="Nusskern D.R."/>
            <person name="Wincker P."/>
            <person name="Clark A.G."/>
            <person name="Ribeiro J.M."/>
            <person name="Wides R."/>
            <person name="Salzberg S.L."/>
            <person name="Loftus B."/>
            <person name="Yandell M."/>
            <person name="Majoros W.H."/>
            <person name="Rusch D.B."/>
            <person name="Lai Z."/>
            <person name="Kraft C.L."/>
            <person name="Abril J.F."/>
            <person name="Anthouard V."/>
            <person name="Arensburger P."/>
            <person name="Atkinson P.W."/>
            <person name="Baden H."/>
            <person name="de Berardinis V."/>
            <person name="Baldwin D."/>
            <person name="Benes V."/>
            <person name="Biedler J."/>
            <person name="Blass C."/>
            <person name="Bolanos R."/>
            <person name="Boscus D."/>
            <person name="Barnstead M."/>
            <person name="Cai S."/>
            <person name="Center A."/>
            <person name="Chaturverdi K."/>
            <person name="Christophides G.K."/>
            <person name="Chrystal M.A."/>
            <person name="Clamp M."/>
            <person name="Cravchik A."/>
            <person name="Curwen V."/>
            <person name="Dana A."/>
            <person name="Delcher A."/>
            <person name="Dew I."/>
            <person name="Evans C.A."/>
            <person name="Flanigan M."/>
            <person name="Grundschober-Freimoser A."/>
            <person name="Friedli L."/>
            <person name="Gu Z."/>
            <person name="Guan P."/>
            <person name="Guigo R."/>
            <person name="Hillenmeyer M.E."/>
            <person name="Hladun S.L."/>
            <person name="Hogan J.R."/>
            <person name="Hong Y.S."/>
            <person name="Hoover J."/>
            <person name="Jaillon O."/>
            <person name="Ke Z."/>
            <person name="Kodira C."/>
            <person name="Kokoza E."/>
            <person name="Koutsos A."/>
            <person name="Letunic I."/>
            <person name="Levitsky A."/>
            <person name="Liang Y."/>
            <person name="Lin J.J."/>
            <person name="Lobo N.F."/>
            <person name="Lopez J.R."/>
            <person name="Malek J.A."/>
            <person name="McIntosh T.C."/>
            <person name="Meister S."/>
            <person name="Miller J."/>
            <person name="Mobarry C."/>
            <person name="Mongin E."/>
            <person name="Murphy S.D."/>
            <person name="O'Brochta D.A."/>
            <person name="Pfannkoch C."/>
            <person name="Qi R."/>
            <person name="Regier M.A."/>
            <person name="Remington K."/>
            <person name="Shao H."/>
            <person name="Sharakhova M.V."/>
            <person name="Sitter C.D."/>
            <person name="Shetty J."/>
            <person name="Smith T.J."/>
            <person name="Strong R."/>
            <person name="Sun J."/>
            <person name="Thomasova D."/>
            <person name="Ton L.Q."/>
            <person name="Topalis P."/>
            <person name="Tu Z."/>
            <person name="Unger M.F."/>
            <person name="Walenz B."/>
            <person name="Wang A."/>
            <person name="Wang J."/>
            <person name="Wang M."/>
            <person name="Wang X."/>
            <person name="Woodford K.J."/>
            <person name="Wortman J.R."/>
            <person name="Wu M."/>
            <person name="Yao A."/>
            <person name="Zdobnov E.M."/>
            <person name="Zhang H."/>
            <person name="Zhao Q."/>
            <person name="Zhao S."/>
            <person name="Zhu S.C."/>
            <person name="Zhimulev I."/>
            <person name="Coluzzi M."/>
            <person name="della Torre A."/>
            <person name="Roth C.W."/>
            <person name="Louis C."/>
            <person name="Kalush F."/>
            <person name="Mural R.J."/>
            <person name="Myers E.W."/>
            <person name="Adams M.D."/>
            <person name="Smith H.O."/>
            <person name="Broder S."/>
            <person name="Gardner M.J."/>
            <person name="Fraser C.M."/>
            <person name="Birney E."/>
            <person name="Bork P."/>
            <person name="Brey P.T."/>
            <person name="Venter J.C."/>
            <person name="Weissenbach J."/>
            <person name="Kafatos F.C."/>
            <person name="Collins F.H."/>
            <person name="Hoffman S.L."/>
        </authorList>
    </citation>
    <scope>NUCLEOTIDE SEQUENCE [LARGE SCALE GENOMIC DNA]</scope>
    <source>
        <strain evidence="2 3">PEST</strain>
    </source>
</reference>
<keyword evidence="3" id="KW-1185">Reference proteome</keyword>
<evidence type="ECO:0000313" key="3">
    <source>
        <dbReference type="Proteomes" id="UP000007062"/>
    </source>
</evidence>
<dbReference type="EnsemblMetazoa" id="AGAP028431-RA">
    <property type="protein sequence ID" value="AGAP028431-PA"/>
    <property type="gene ID" value="AGAP028431"/>
</dbReference>
<organism evidence="2 3">
    <name type="scientific">Anopheles gambiae</name>
    <name type="common">African malaria mosquito</name>
    <dbReference type="NCBI Taxonomy" id="7165"/>
    <lineage>
        <taxon>Eukaryota</taxon>
        <taxon>Metazoa</taxon>
        <taxon>Ecdysozoa</taxon>
        <taxon>Arthropoda</taxon>
        <taxon>Hexapoda</taxon>
        <taxon>Insecta</taxon>
        <taxon>Pterygota</taxon>
        <taxon>Neoptera</taxon>
        <taxon>Endopterygota</taxon>
        <taxon>Diptera</taxon>
        <taxon>Nematocera</taxon>
        <taxon>Culicoidea</taxon>
        <taxon>Culicidae</taxon>
        <taxon>Anophelinae</taxon>
        <taxon>Anopheles</taxon>
    </lineage>
</organism>
<evidence type="ECO:0000313" key="2">
    <source>
        <dbReference type="EnsemblMetazoa" id="AGAP028431-PA"/>
    </source>
</evidence>
<feature type="region of interest" description="Disordered" evidence="1">
    <location>
        <begin position="91"/>
        <end position="132"/>
    </location>
</feature>